<sequence length="590" mass="62854">MTLFATGPTRPIRRLLIANRGEIAVRVIRACRDEGITSIAVYADSDRDALFVRMADEAHPLHGERPAETYLDAAKIIALARTAGAEAIHPGYGFLSERADFAQAVIDAGLIWIGPDPQVIEVLGDKIKARRIAEAVGAPLVAGTPGPVETPAEALAFAKTHGLPIAIKAAFGGGGRGMKVAWRLEEVEELFESATREALVAFGRGECFIEQFLDRPRHVEAQVLADRHGMVKVIGTRDCSLQRRNQKLVEEAPAPFLTADQRARIHASARAICAHAGYSGAGTVEYLLSANGTISFLEVNTRLQVEHPVTEETSGIDLVRAMIRVAQGAQLADDTVPEPRGHAIEFRINAEDPGRGFLPTPGAVQIFDAPSGPGIRVDSGVVAGSVVPGSFDSLMAKLIVTGATREEALDRAARALREFRIEGVASVLPFDRAVLEHADFRAPEGDFRVHTRWIETDFAEALARAVAPHGRVTPAHPAPMLRLTVEIDGKRHELGLPAGLLASLPAAGAVPEASPQPEEDAAAVLAPVAGTLTLWQVDEGTVVEPGQVIAVVEAMKMETRIEAHRAGRLTITAQAGATVMSGSLLARILP</sequence>
<dbReference type="PROSITE" id="PS50975">
    <property type="entry name" value="ATP_GRASP"/>
    <property type="match status" value="1"/>
</dbReference>
<evidence type="ECO:0000313" key="13">
    <source>
        <dbReference type="EMBL" id="GGW39687.1"/>
    </source>
</evidence>
<comment type="cofactor">
    <cofactor evidence="1">
        <name>biotin</name>
        <dbReference type="ChEBI" id="CHEBI:57586"/>
    </cofactor>
</comment>
<dbReference type="SMART" id="SM00878">
    <property type="entry name" value="Biotin_carb_C"/>
    <property type="match status" value="1"/>
</dbReference>
<dbReference type="Pfam" id="PF02785">
    <property type="entry name" value="Biotin_carb_C"/>
    <property type="match status" value="1"/>
</dbReference>
<dbReference type="InterPro" id="IPR011053">
    <property type="entry name" value="Single_hybrid_motif"/>
</dbReference>
<evidence type="ECO:0000259" key="10">
    <source>
        <dbReference type="PROSITE" id="PS50968"/>
    </source>
</evidence>
<dbReference type="CDD" id="cd06850">
    <property type="entry name" value="biotinyl_domain"/>
    <property type="match status" value="1"/>
</dbReference>
<dbReference type="AlphaFoldDB" id="A0A918IZE6"/>
<feature type="domain" description="Biotin carboxylation" evidence="12">
    <location>
        <begin position="11"/>
        <end position="455"/>
    </location>
</feature>
<dbReference type="PANTHER" id="PTHR48095">
    <property type="entry name" value="PYRUVATE CARBOXYLASE SUBUNIT A"/>
    <property type="match status" value="1"/>
</dbReference>
<keyword evidence="14" id="KW-1185">Reference proteome</keyword>
<reference evidence="13" key="1">
    <citation type="journal article" date="2014" name="Int. J. Syst. Evol. Microbiol.">
        <title>Complete genome sequence of Corynebacterium casei LMG S-19264T (=DSM 44701T), isolated from a smear-ripened cheese.</title>
        <authorList>
            <consortium name="US DOE Joint Genome Institute (JGI-PGF)"/>
            <person name="Walter F."/>
            <person name="Albersmeier A."/>
            <person name="Kalinowski J."/>
            <person name="Ruckert C."/>
        </authorList>
    </citation>
    <scope>NUCLEOTIDE SEQUENCE</scope>
    <source>
        <strain evidence="13">KCTC 23714</strain>
    </source>
</reference>
<dbReference type="FunFam" id="3.30.1490.20:FF:000003">
    <property type="entry name" value="acetyl-CoA carboxylase isoform X1"/>
    <property type="match status" value="1"/>
</dbReference>
<dbReference type="FunFam" id="3.40.50.20:FF:000010">
    <property type="entry name" value="Propionyl-CoA carboxylase subunit alpha"/>
    <property type="match status" value="1"/>
</dbReference>
<dbReference type="InterPro" id="IPR005479">
    <property type="entry name" value="CPAse_ATP-bd"/>
</dbReference>
<dbReference type="SUPFAM" id="SSF51230">
    <property type="entry name" value="Single hybrid motif"/>
    <property type="match status" value="1"/>
</dbReference>
<reference evidence="13" key="2">
    <citation type="submission" date="2020-09" db="EMBL/GenBank/DDBJ databases">
        <authorList>
            <person name="Sun Q."/>
            <person name="Kim S."/>
        </authorList>
    </citation>
    <scope>NUCLEOTIDE SEQUENCE</scope>
    <source>
        <strain evidence="13">KCTC 23714</strain>
    </source>
</reference>
<evidence type="ECO:0000256" key="9">
    <source>
        <dbReference type="PROSITE-ProRule" id="PRU00409"/>
    </source>
</evidence>
<dbReference type="Gene3D" id="3.40.50.20">
    <property type="match status" value="1"/>
</dbReference>
<evidence type="ECO:0000313" key="14">
    <source>
        <dbReference type="Proteomes" id="UP000628984"/>
    </source>
</evidence>
<dbReference type="PROSITE" id="PS50979">
    <property type="entry name" value="BC"/>
    <property type="match status" value="1"/>
</dbReference>
<dbReference type="Pfam" id="PF00364">
    <property type="entry name" value="Biotin_lipoyl"/>
    <property type="match status" value="1"/>
</dbReference>
<evidence type="ECO:0000256" key="5">
    <source>
        <dbReference type="ARBA" id="ARBA00022741"/>
    </source>
</evidence>
<evidence type="ECO:0000256" key="2">
    <source>
        <dbReference type="ARBA" id="ARBA00003761"/>
    </source>
</evidence>
<evidence type="ECO:0000259" key="11">
    <source>
        <dbReference type="PROSITE" id="PS50975"/>
    </source>
</evidence>
<dbReference type="Gene3D" id="2.40.50.100">
    <property type="match status" value="1"/>
</dbReference>
<dbReference type="SUPFAM" id="SSF52440">
    <property type="entry name" value="PreATP-grasp domain"/>
    <property type="match status" value="1"/>
</dbReference>
<dbReference type="EC" id="6.3.4.14" evidence="3"/>
<dbReference type="PROSITE" id="PS00188">
    <property type="entry name" value="BIOTIN"/>
    <property type="match status" value="1"/>
</dbReference>
<dbReference type="InterPro" id="IPR013815">
    <property type="entry name" value="ATP_grasp_subdomain_1"/>
</dbReference>
<dbReference type="EMBL" id="BMYQ01000011">
    <property type="protein sequence ID" value="GGW39687.1"/>
    <property type="molecule type" value="Genomic_DNA"/>
</dbReference>
<organism evidence="13 14">
    <name type="scientific">Gemmobacter lanyuensis</name>
    <dbReference type="NCBI Taxonomy" id="1054497"/>
    <lineage>
        <taxon>Bacteria</taxon>
        <taxon>Pseudomonadati</taxon>
        <taxon>Pseudomonadota</taxon>
        <taxon>Alphaproteobacteria</taxon>
        <taxon>Rhodobacterales</taxon>
        <taxon>Paracoccaceae</taxon>
        <taxon>Gemmobacter</taxon>
    </lineage>
</organism>
<dbReference type="InterPro" id="IPR000089">
    <property type="entry name" value="Biotin_lipoyl"/>
</dbReference>
<feature type="domain" description="ATP-grasp" evidence="11">
    <location>
        <begin position="130"/>
        <end position="327"/>
    </location>
</feature>
<dbReference type="GO" id="GO:0005524">
    <property type="term" value="F:ATP binding"/>
    <property type="evidence" value="ECO:0007669"/>
    <property type="project" value="UniProtKB-UniRule"/>
</dbReference>
<dbReference type="GO" id="GO:0004075">
    <property type="term" value="F:biotin carboxylase activity"/>
    <property type="evidence" value="ECO:0007669"/>
    <property type="project" value="UniProtKB-EC"/>
</dbReference>
<dbReference type="InterPro" id="IPR051602">
    <property type="entry name" value="ACC_Biotin_Carboxylase"/>
</dbReference>
<evidence type="ECO:0000256" key="1">
    <source>
        <dbReference type="ARBA" id="ARBA00001953"/>
    </source>
</evidence>
<dbReference type="InterPro" id="IPR005482">
    <property type="entry name" value="Biotin_COase_C"/>
</dbReference>
<dbReference type="Pfam" id="PF00289">
    <property type="entry name" value="Biotin_carb_N"/>
    <property type="match status" value="1"/>
</dbReference>
<dbReference type="InterPro" id="IPR011764">
    <property type="entry name" value="Biotin_carboxylation_dom"/>
</dbReference>
<dbReference type="SUPFAM" id="SSF51246">
    <property type="entry name" value="Rudiment single hybrid motif"/>
    <property type="match status" value="1"/>
</dbReference>
<name>A0A918IZE6_9RHOB</name>
<dbReference type="PROSITE" id="PS50968">
    <property type="entry name" value="BIOTINYL_LIPOYL"/>
    <property type="match status" value="1"/>
</dbReference>
<dbReference type="InterPro" id="IPR005481">
    <property type="entry name" value="BC-like_N"/>
</dbReference>
<dbReference type="GO" id="GO:0046872">
    <property type="term" value="F:metal ion binding"/>
    <property type="evidence" value="ECO:0007669"/>
    <property type="project" value="InterPro"/>
</dbReference>
<evidence type="ECO:0000259" key="12">
    <source>
        <dbReference type="PROSITE" id="PS50979"/>
    </source>
</evidence>
<keyword evidence="4" id="KW-0436">Ligase</keyword>
<dbReference type="InterPro" id="IPR011761">
    <property type="entry name" value="ATP-grasp"/>
</dbReference>
<dbReference type="InterPro" id="IPR001882">
    <property type="entry name" value="Biotin_BS"/>
</dbReference>
<evidence type="ECO:0000256" key="6">
    <source>
        <dbReference type="ARBA" id="ARBA00022840"/>
    </source>
</evidence>
<evidence type="ECO:0000256" key="3">
    <source>
        <dbReference type="ARBA" id="ARBA00013263"/>
    </source>
</evidence>
<comment type="function">
    <text evidence="2">This protein is a component of the acetyl coenzyme A carboxylase complex; first, biotin carboxylase catalyzes the carboxylation of the carrier protein and then the transcarboxylase transfers the carboxyl group to form malonyl-CoA.</text>
</comment>
<proteinExistence type="predicted"/>
<protein>
    <recommendedName>
        <fullName evidence="3">biotin carboxylase</fullName>
        <ecNumber evidence="3">6.3.4.14</ecNumber>
    </recommendedName>
</protein>
<dbReference type="Proteomes" id="UP000628984">
    <property type="component" value="Unassembled WGS sequence"/>
</dbReference>
<dbReference type="InterPro" id="IPR011054">
    <property type="entry name" value="Rudment_hybrid_motif"/>
</dbReference>
<dbReference type="InterPro" id="IPR016185">
    <property type="entry name" value="PreATP-grasp_dom_sf"/>
</dbReference>
<dbReference type="SUPFAM" id="SSF56059">
    <property type="entry name" value="Glutathione synthetase ATP-binding domain-like"/>
    <property type="match status" value="1"/>
</dbReference>
<dbReference type="RefSeq" id="WP_189634693.1">
    <property type="nucleotide sequence ID" value="NZ_BMYQ01000011.1"/>
</dbReference>
<evidence type="ECO:0000256" key="4">
    <source>
        <dbReference type="ARBA" id="ARBA00022598"/>
    </source>
</evidence>
<evidence type="ECO:0000256" key="8">
    <source>
        <dbReference type="ARBA" id="ARBA00048600"/>
    </source>
</evidence>
<keyword evidence="5 9" id="KW-0547">Nucleotide-binding</keyword>
<dbReference type="Pfam" id="PF02786">
    <property type="entry name" value="CPSase_L_D2"/>
    <property type="match status" value="1"/>
</dbReference>
<comment type="caution">
    <text evidence="13">The sequence shown here is derived from an EMBL/GenBank/DDBJ whole genome shotgun (WGS) entry which is preliminary data.</text>
</comment>
<dbReference type="Gene3D" id="3.30.1490.20">
    <property type="entry name" value="ATP-grasp fold, A domain"/>
    <property type="match status" value="1"/>
</dbReference>
<dbReference type="PANTHER" id="PTHR48095:SF2">
    <property type="entry name" value="BIOTIN CARBOXYLASE, CHLOROPLASTIC"/>
    <property type="match status" value="1"/>
</dbReference>
<evidence type="ECO:0000256" key="7">
    <source>
        <dbReference type="ARBA" id="ARBA00023267"/>
    </source>
</evidence>
<accession>A0A918IZE6</accession>
<gene>
    <name evidence="13" type="ORF">GCM10011452_30020</name>
</gene>
<dbReference type="Gene3D" id="3.30.470.20">
    <property type="entry name" value="ATP-grasp fold, B domain"/>
    <property type="match status" value="1"/>
</dbReference>
<keyword evidence="6 9" id="KW-0067">ATP-binding</keyword>
<comment type="catalytic activity">
    <reaction evidence="8">
        <text>N(6)-biotinyl-L-lysyl-[protein] + hydrogencarbonate + ATP = N(6)-carboxybiotinyl-L-lysyl-[protein] + ADP + phosphate + H(+)</text>
        <dbReference type="Rhea" id="RHEA:13501"/>
        <dbReference type="Rhea" id="RHEA-COMP:10505"/>
        <dbReference type="Rhea" id="RHEA-COMP:10506"/>
        <dbReference type="ChEBI" id="CHEBI:15378"/>
        <dbReference type="ChEBI" id="CHEBI:17544"/>
        <dbReference type="ChEBI" id="CHEBI:30616"/>
        <dbReference type="ChEBI" id="CHEBI:43474"/>
        <dbReference type="ChEBI" id="CHEBI:83144"/>
        <dbReference type="ChEBI" id="CHEBI:83145"/>
        <dbReference type="ChEBI" id="CHEBI:456216"/>
        <dbReference type="EC" id="6.3.4.14"/>
    </reaction>
</comment>
<feature type="domain" description="Lipoyl-binding" evidence="10">
    <location>
        <begin position="515"/>
        <end position="589"/>
    </location>
</feature>
<dbReference type="PROSITE" id="PS00867">
    <property type="entry name" value="CPSASE_2"/>
    <property type="match status" value="1"/>
</dbReference>
<keyword evidence="7" id="KW-0092">Biotin</keyword>